<sequence>MFAALIALVLMISVRGRRMVAASCRQEGDSLQATAFLWDGEQGFSFEGYAMSLPSKDREEPFQRSDEVTIGIPDAMVNITTAESESQYYYAGPRMPMFQAYFKPTVRQINDAIIPRFVNLSDLLSQSGQRKYLFRFDDARIQMIFANYNQSLIKGTDLAINYKDDKLALYRGQLEMDVYDLVDKTWSKVNARGAFPPRGPCTTYTANTTMYLVPEASSSVFMLDLESLTWTRNTVTGLTGSSNGCLYLYDDILIHGLGTVGGQVANNTQFIDLENWALLPNQDAIPKSTQVISEPAALSIIFLSSSIAFIAIIMVIRHMIKYHFVF</sequence>
<reference evidence="1" key="1">
    <citation type="submission" date="2022-04" db="EMBL/GenBank/DDBJ databases">
        <title>Genome of the entomopathogenic fungus Entomophthora muscae.</title>
        <authorList>
            <person name="Elya C."/>
            <person name="Lovett B.R."/>
            <person name="Lee E."/>
            <person name="Macias A.M."/>
            <person name="Hajek A.E."/>
            <person name="De Bivort B.L."/>
            <person name="Kasson M.T."/>
            <person name="De Fine Licht H.H."/>
            <person name="Stajich J.E."/>
        </authorList>
    </citation>
    <scope>NUCLEOTIDE SEQUENCE</scope>
    <source>
        <strain evidence="1">Berkeley</strain>
    </source>
</reference>
<protein>
    <submittedName>
        <fullName evidence="1">Uncharacterized protein</fullName>
    </submittedName>
</protein>
<keyword evidence="2" id="KW-1185">Reference proteome</keyword>
<dbReference type="Proteomes" id="UP001165960">
    <property type="component" value="Unassembled WGS sequence"/>
</dbReference>
<proteinExistence type="predicted"/>
<evidence type="ECO:0000313" key="1">
    <source>
        <dbReference type="EMBL" id="KAJ9059172.1"/>
    </source>
</evidence>
<accession>A0ACC2SA66</accession>
<name>A0ACC2SA66_9FUNG</name>
<gene>
    <name evidence="1" type="ORF">DSO57_1005380</name>
</gene>
<organism evidence="1 2">
    <name type="scientific">Entomophthora muscae</name>
    <dbReference type="NCBI Taxonomy" id="34485"/>
    <lineage>
        <taxon>Eukaryota</taxon>
        <taxon>Fungi</taxon>
        <taxon>Fungi incertae sedis</taxon>
        <taxon>Zoopagomycota</taxon>
        <taxon>Entomophthoromycotina</taxon>
        <taxon>Entomophthoromycetes</taxon>
        <taxon>Entomophthorales</taxon>
        <taxon>Entomophthoraceae</taxon>
        <taxon>Entomophthora</taxon>
    </lineage>
</organism>
<comment type="caution">
    <text evidence="1">The sequence shown here is derived from an EMBL/GenBank/DDBJ whole genome shotgun (WGS) entry which is preliminary data.</text>
</comment>
<dbReference type="EMBL" id="QTSX02005694">
    <property type="protein sequence ID" value="KAJ9059172.1"/>
    <property type="molecule type" value="Genomic_DNA"/>
</dbReference>
<evidence type="ECO:0000313" key="2">
    <source>
        <dbReference type="Proteomes" id="UP001165960"/>
    </source>
</evidence>